<dbReference type="InterPro" id="IPR046520">
    <property type="entry name" value="DUF6697"/>
</dbReference>
<dbReference type="AlphaFoldDB" id="K5VX19"/>
<dbReference type="GeneID" id="18909669"/>
<dbReference type="Proteomes" id="UP000008370">
    <property type="component" value="Unassembled WGS sequence"/>
</dbReference>
<keyword evidence="3" id="KW-1185">Reference proteome</keyword>
<evidence type="ECO:0000259" key="1">
    <source>
        <dbReference type="Pfam" id="PF20411"/>
    </source>
</evidence>
<dbReference type="EMBL" id="JH930472">
    <property type="protein sequence ID" value="EKM56118.1"/>
    <property type="molecule type" value="Genomic_DNA"/>
</dbReference>
<dbReference type="HOGENOM" id="CLU_767486_0_0_1"/>
<dbReference type="OrthoDB" id="3219211at2759"/>
<accession>K5VX19</accession>
<dbReference type="InParanoid" id="K5VX19"/>
<name>K5VX19_PHACS</name>
<sequence length="361" mass="39356">MADSQVLSSPLFARAPSAQAQSPGIYTAAGARRGLTTPSLSYLDQLRVTEALLARDHAVYQMESVCASNRTKEAVIVQLRHEKENLEAKLASEMIPAESDTERCKEIEMLRKSNTELTAKLESLSLHPEGTPTMLAMAMQLSPNLPHELLSPSIANYRIFQEKTTCWCPVREEHGYYLTPFFKCSTNPRVITAHRWHAVDLDSEINRPTECFFNKEGKWYYAGVYKTFRLRDIAPQEWIKLPAETTQVLVKETVAHRKNVSPQNIYEVGQLYAAGALKAACIGLQCIGFNDTLYKGLLAQAELCAKTGRWRGLPGSVGLGTGAIWNANANVGPGLGSTPSGPAGPTGTGGDAVGMIGLSDA</sequence>
<proteinExistence type="predicted"/>
<evidence type="ECO:0000313" key="3">
    <source>
        <dbReference type="Proteomes" id="UP000008370"/>
    </source>
</evidence>
<dbReference type="Pfam" id="PF20411">
    <property type="entry name" value="DUF6697"/>
    <property type="match status" value="1"/>
</dbReference>
<protein>
    <recommendedName>
        <fullName evidence="1">DUF6697 domain-containing protein</fullName>
    </recommendedName>
</protein>
<dbReference type="STRING" id="650164.K5VX19"/>
<dbReference type="KEGG" id="pco:PHACADRAFT_174292"/>
<organism evidence="2 3">
    <name type="scientific">Phanerochaete carnosa (strain HHB-10118-sp)</name>
    <name type="common">White-rot fungus</name>
    <name type="synonym">Peniophora carnosa</name>
    <dbReference type="NCBI Taxonomy" id="650164"/>
    <lineage>
        <taxon>Eukaryota</taxon>
        <taxon>Fungi</taxon>
        <taxon>Dikarya</taxon>
        <taxon>Basidiomycota</taxon>
        <taxon>Agaricomycotina</taxon>
        <taxon>Agaricomycetes</taxon>
        <taxon>Polyporales</taxon>
        <taxon>Phanerochaetaceae</taxon>
        <taxon>Phanerochaete</taxon>
    </lineage>
</organism>
<feature type="domain" description="DUF6697" evidence="1">
    <location>
        <begin position="152"/>
        <end position="299"/>
    </location>
</feature>
<reference evidence="2 3" key="1">
    <citation type="journal article" date="2012" name="BMC Genomics">
        <title>Comparative genomics of the white-rot fungi, Phanerochaete carnosa and P. chrysosporium, to elucidate the genetic basis of the distinct wood types they colonize.</title>
        <authorList>
            <person name="Suzuki H."/>
            <person name="MacDonald J."/>
            <person name="Syed K."/>
            <person name="Salamov A."/>
            <person name="Hori C."/>
            <person name="Aerts A."/>
            <person name="Henrissat B."/>
            <person name="Wiebenga A."/>
            <person name="vanKuyk P.A."/>
            <person name="Barry K."/>
            <person name="Lindquist E."/>
            <person name="LaButti K."/>
            <person name="Lapidus A."/>
            <person name="Lucas S."/>
            <person name="Coutinho P."/>
            <person name="Gong Y."/>
            <person name="Samejima M."/>
            <person name="Mahadevan R."/>
            <person name="Abou-Zaid M."/>
            <person name="de Vries R.P."/>
            <person name="Igarashi K."/>
            <person name="Yadav J.S."/>
            <person name="Grigoriev I.V."/>
            <person name="Master E.R."/>
        </authorList>
    </citation>
    <scope>NUCLEOTIDE SEQUENCE [LARGE SCALE GENOMIC DNA]</scope>
    <source>
        <strain evidence="2 3">HHB-10118-sp</strain>
    </source>
</reference>
<dbReference type="RefSeq" id="XP_007396416.1">
    <property type="nucleotide sequence ID" value="XM_007396354.1"/>
</dbReference>
<gene>
    <name evidence="2" type="ORF">PHACADRAFT_174292</name>
</gene>
<evidence type="ECO:0000313" key="2">
    <source>
        <dbReference type="EMBL" id="EKM56118.1"/>
    </source>
</evidence>